<keyword evidence="4" id="KW-1185">Reference proteome</keyword>
<accession>A0A3N6T6P9</accession>
<sequence>MRNQNIRSEVAERVVHMGHRRPPDYNHPRSPHKSDRAVNHPACEQLLETRLQDHGAEEKDPTDTEEAQNPISVSRLKHPVEPARDTGVQEGESTREETKDLKTVSSKTLKTD</sequence>
<evidence type="ECO:0000256" key="1">
    <source>
        <dbReference type="SAM" id="MobiDB-lite"/>
    </source>
</evidence>
<reference evidence="2" key="1">
    <citation type="submission" date="2019-12" db="EMBL/GenBank/DDBJ databases">
        <title>Genome sequencing and annotation of Brassica cretica.</title>
        <authorList>
            <person name="Studholme D.J."/>
            <person name="Sarris P.F."/>
        </authorList>
    </citation>
    <scope>NUCLEOTIDE SEQUENCE</scope>
    <source>
        <strain evidence="2">PFS-102/07</strain>
        <tissue evidence="2">Leaf</tissue>
    </source>
</reference>
<proteinExistence type="predicted"/>
<evidence type="ECO:0000313" key="3">
    <source>
        <dbReference type="EMBL" id="KAF3519560.1"/>
    </source>
</evidence>
<feature type="compositionally biased region" description="Basic and acidic residues" evidence="1">
    <location>
        <begin position="50"/>
        <end position="62"/>
    </location>
</feature>
<reference evidence="3" key="2">
    <citation type="submission" date="2019-12" db="EMBL/GenBank/DDBJ databases">
        <authorList>
            <person name="Studholme D.J."/>
            <person name="Sarris P."/>
        </authorList>
    </citation>
    <scope>NUCLEOTIDE SEQUENCE</scope>
    <source>
        <strain evidence="3">PFS-1207/04</strain>
        <tissue evidence="3">Leaf</tissue>
    </source>
</reference>
<evidence type="ECO:0000313" key="4">
    <source>
        <dbReference type="Proteomes" id="UP000266723"/>
    </source>
</evidence>
<dbReference type="Proteomes" id="UP000266723">
    <property type="component" value="Unassembled WGS sequence"/>
</dbReference>
<gene>
    <name evidence="3" type="ORF">DY000_02062336</name>
    <name evidence="2" type="ORF">F2Q70_00044505</name>
</gene>
<comment type="caution">
    <text evidence="2">The sequence shown here is derived from an EMBL/GenBank/DDBJ whole genome shotgun (WGS) entry which is preliminary data.</text>
</comment>
<dbReference type="AlphaFoldDB" id="A0A3N6T6P9"/>
<evidence type="ECO:0000313" key="2">
    <source>
        <dbReference type="EMBL" id="KAF2593380.1"/>
    </source>
</evidence>
<name>A0A3N6T6P9_BRACR</name>
<protein>
    <submittedName>
        <fullName evidence="2">Uncharacterized protein</fullName>
    </submittedName>
</protein>
<feature type="compositionally biased region" description="Basic and acidic residues" evidence="1">
    <location>
        <begin position="9"/>
        <end position="38"/>
    </location>
</feature>
<organism evidence="2">
    <name type="scientific">Brassica cretica</name>
    <name type="common">Mustard</name>
    <dbReference type="NCBI Taxonomy" id="69181"/>
    <lineage>
        <taxon>Eukaryota</taxon>
        <taxon>Viridiplantae</taxon>
        <taxon>Streptophyta</taxon>
        <taxon>Embryophyta</taxon>
        <taxon>Tracheophyta</taxon>
        <taxon>Spermatophyta</taxon>
        <taxon>Magnoliopsida</taxon>
        <taxon>eudicotyledons</taxon>
        <taxon>Gunneridae</taxon>
        <taxon>Pentapetalae</taxon>
        <taxon>rosids</taxon>
        <taxon>malvids</taxon>
        <taxon>Brassicales</taxon>
        <taxon>Brassicaceae</taxon>
        <taxon>Brassiceae</taxon>
        <taxon>Brassica</taxon>
    </lineage>
</organism>
<dbReference type="OrthoDB" id="10486694at2759"/>
<feature type="compositionally biased region" description="Polar residues" evidence="1">
    <location>
        <begin position="103"/>
        <end position="112"/>
    </location>
</feature>
<feature type="region of interest" description="Disordered" evidence="1">
    <location>
        <begin position="1"/>
        <end position="112"/>
    </location>
</feature>
<dbReference type="EMBL" id="QGKV02001556">
    <property type="protein sequence ID" value="KAF3519560.1"/>
    <property type="molecule type" value="Genomic_DNA"/>
</dbReference>
<dbReference type="EMBL" id="QGKY02000164">
    <property type="protein sequence ID" value="KAF2593380.1"/>
    <property type="molecule type" value="Genomic_DNA"/>
</dbReference>
<feature type="compositionally biased region" description="Basic and acidic residues" evidence="1">
    <location>
        <begin position="92"/>
        <end position="102"/>
    </location>
</feature>
<reference evidence="3 4" key="3">
    <citation type="journal article" date="2020" name="BMC Genomics">
        <title>Intraspecific diversification of the crop wild relative Brassica cretica Lam. using demographic model selection.</title>
        <authorList>
            <person name="Kioukis A."/>
            <person name="Michalopoulou V.A."/>
            <person name="Briers L."/>
            <person name="Pirintsos S."/>
            <person name="Studholme D.J."/>
            <person name="Pavlidis P."/>
            <person name="Sarris P.F."/>
        </authorList>
    </citation>
    <scope>NUCLEOTIDE SEQUENCE [LARGE SCALE GENOMIC DNA]</scope>
    <source>
        <strain evidence="4">cv. PFS-1207/04</strain>
        <strain evidence="3">PFS-1207/04</strain>
    </source>
</reference>